<feature type="transmembrane region" description="Helical" evidence="1">
    <location>
        <begin position="79"/>
        <end position="97"/>
    </location>
</feature>
<keyword evidence="1" id="KW-0812">Transmembrane</keyword>
<dbReference type="EMBL" id="MLAK01000654">
    <property type="protein sequence ID" value="OHT08910.1"/>
    <property type="molecule type" value="Genomic_DNA"/>
</dbReference>
<keyword evidence="3" id="KW-1185">Reference proteome</keyword>
<keyword evidence="1" id="KW-1133">Transmembrane helix</keyword>
<dbReference type="Proteomes" id="UP000179807">
    <property type="component" value="Unassembled WGS sequence"/>
</dbReference>
<protein>
    <recommendedName>
        <fullName evidence="4">Transmembrane protein</fullName>
    </recommendedName>
</protein>
<name>A0A1J4KGZ0_9EUKA</name>
<evidence type="ECO:0000256" key="1">
    <source>
        <dbReference type="SAM" id="Phobius"/>
    </source>
</evidence>
<gene>
    <name evidence="2" type="ORF">TRFO_22409</name>
</gene>
<dbReference type="AlphaFoldDB" id="A0A1J4KGZ0"/>
<reference evidence="2" key="1">
    <citation type="submission" date="2016-10" db="EMBL/GenBank/DDBJ databases">
        <authorList>
            <person name="Benchimol M."/>
            <person name="Almeida L.G."/>
            <person name="Vasconcelos A.T."/>
            <person name="Perreira-Neves A."/>
            <person name="Rosa I.A."/>
            <person name="Tasca T."/>
            <person name="Bogo M.R."/>
            <person name="de Souza W."/>
        </authorList>
    </citation>
    <scope>NUCLEOTIDE SEQUENCE [LARGE SCALE GENOMIC DNA]</scope>
    <source>
        <strain evidence="2">K</strain>
    </source>
</reference>
<evidence type="ECO:0008006" key="4">
    <source>
        <dbReference type="Google" id="ProtNLM"/>
    </source>
</evidence>
<dbReference type="GeneID" id="94837247"/>
<accession>A0A1J4KGZ0</accession>
<feature type="transmembrane region" description="Helical" evidence="1">
    <location>
        <begin position="109"/>
        <end position="128"/>
    </location>
</feature>
<keyword evidence="1" id="KW-0472">Membrane</keyword>
<feature type="transmembrane region" description="Helical" evidence="1">
    <location>
        <begin position="39"/>
        <end position="59"/>
    </location>
</feature>
<organism evidence="2 3">
    <name type="scientific">Tritrichomonas foetus</name>
    <dbReference type="NCBI Taxonomy" id="1144522"/>
    <lineage>
        <taxon>Eukaryota</taxon>
        <taxon>Metamonada</taxon>
        <taxon>Parabasalia</taxon>
        <taxon>Tritrichomonadida</taxon>
        <taxon>Tritrichomonadidae</taxon>
        <taxon>Tritrichomonas</taxon>
    </lineage>
</organism>
<proteinExistence type="predicted"/>
<dbReference type="RefSeq" id="XP_068362046.1">
    <property type="nucleotide sequence ID" value="XM_068502543.1"/>
</dbReference>
<evidence type="ECO:0000313" key="3">
    <source>
        <dbReference type="Proteomes" id="UP000179807"/>
    </source>
</evidence>
<evidence type="ECO:0000313" key="2">
    <source>
        <dbReference type="EMBL" id="OHT08910.1"/>
    </source>
</evidence>
<dbReference type="VEuPathDB" id="TrichDB:TRFO_22409"/>
<sequence length="165" mass="18837">MVSILFSISIIGKALNLFSHHAHLRILLIIVASHSVDHLMLHLNIVTLVIFLVKMMVAASVKHKAAVSILQVEMLKFHIVNFQMFIQSQMVVPFILILKQLKSNIVNSIIVQLVVKMAMVVLFIMINVINRHMKLLKIVVLQIVNLHIVVEHYLLNVEIMRNPNC</sequence>
<comment type="caution">
    <text evidence="2">The sequence shown here is derived from an EMBL/GenBank/DDBJ whole genome shotgun (WGS) entry which is preliminary data.</text>
</comment>